<dbReference type="PANTHER" id="PTHR15710:SF217">
    <property type="entry name" value="E3 UBIQUITIN-PROTEIN LIGASE RDUF2"/>
    <property type="match status" value="1"/>
</dbReference>
<evidence type="ECO:0000256" key="7">
    <source>
        <dbReference type="ARBA" id="ARBA00022833"/>
    </source>
</evidence>
<reference evidence="11 12" key="1">
    <citation type="submission" date="2019-12" db="EMBL/GenBank/DDBJ databases">
        <authorList>
            <person name="Alioto T."/>
            <person name="Alioto T."/>
            <person name="Gomez Garrido J."/>
        </authorList>
    </citation>
    <scope>NUCLEOTIDE SEQUENCE [LARGE SCALE GENOMIC DNA]</scope>
</reference>
<dbReference type="GO" id="GO:0061630">
    <property type="term" value="F:ubiquitin protein ligase activity"/>
    <property type="evidence" value="ECO:0007669"/>
    <property type="project" value="UniProtKB-EC"/>
</dbReference>
<dbReference type="GO" id="GO:0005737">
    <property type="term" value="C:cytoplasm"/>
    <property type="evidence" value="ECO:0007669"/>
    <property type="project" value="TreeGrafter"/>
</dbReference>
<dbReference type="PANTHER" id="PTHR15710">
    <property type="entry name" value="E3 UBIQUITIN-PROTEIN LIGASE PRAJA"/>
    <property type="match status" value="1"/>
</dbReference>
<dbReference type="Pfam" id="PF14369">
    <property type="entry name" value="Zn_ribbon_19"/>
    <property type="match status" value="1"/>
</dbReference>
<comment type="catalytic activity">
    <reaction evidence="1">
        <text>S-ubiquitinyl-[E2 ubiquitin-conjugating enzyme]-L-cysteine + [acceptor protein]-L-lysine = [E2 ubiquitin-conjugating enzyme]-L-cysteine + N(6)-ubiquitinyl-[acceptor protein]-L-lysine.</text>
        <dbReference type="EC" id="2.3.2.27"/>
    </reaction>
</comment>
<organism evidence="11 12">
    <name type="scientific">Olea europaea subsp. europaea</name>
    <dbReference type="NCBI Taxonomy" id="158383"/>
    <lineage>
        <taxon>Eukaryota</taxon>
        <taxon>Viridiplantae</taxon>
        <taxon>Streptophyta</taxon>
        <taxon>Embryophyta</taxon>
        <taxon>Tracheophyta</taxon>
        <taxon>Spermatophyta</taxon>
        <taxon>Magnoliopsida</taxon>
        <taxon>eudicotyledons</taxon>
        <taxon>Gunneridae</taxon>
        <taxon>Pentapetalae</taxon>
        <taxon>asterids</taxon>
        <taxon>lamiids</taxon>
        <taxon>Lamiales</taxon>
        <taxon>Oleaceae</taxon>
        <taxon>Oleeae</taxon>
        <taxon>Olea</taxon>
    </lineage>
</organism>
<feature type="region of interest" description="Disordered" evidence="9">
    <location>
        <begin position="343"/>
        <end position="375"/>
    </location>
</feature>
<dbReference type="SUPFAM" id="SSF57850">
    <property type="entry name" value="RING/U-box"/>
    <property type="match status" value="1"/>
</dbReference>
<keyword evidence="5 8" id="KW-0863">Zinc-finger</keyword>
<evidence type="ECO:0000256" key="4">
    <source>
        <dbReference type="ARBA" id="ARBA00022723"/>
    </source>
</evidence>
<dbReference type="InterPro" id="IPR013083">
    <property type="entry name" value="Znf_RING/FYVE/PHD"/>
</dbReference>
<evidence type="ECO:0000256" key="6">
    <source>
        <dbReference type="ARBA" id="ARBA00022786"/>
    </source>
</evidence>
<dbReference type="InterPro" id="IPR039525">
    <property type="entry name" value="RNF126-like_zinc-ribbon"/>
</dbReference>
<dbReference type="GO" id="GO:0008270">
    <property type="term" value="F:zinc ion binding"/>
    <property type="evidence" value="ECO:0007669"/>
    <property type="project" value="UniProtKB-KW"/>
</dbReference>
<evidence type="ECO:0000256" key="9">
    <source>
        <dbReference type="SAM" id="MobiDB-lite"/>
    </source>
</evidence>
<keyword evidence="4" id="KW-0479">Metal-binding</keyword>
<gene>
    <name evidence="11" type="ORF">OLEA9_A062329</name>
</gene>
<dbReference type="Pfam" id="PF13639">
    <property type="entry name" value="zf-RING_2"/>
    <property type="match status" value="1"/>
</dbReference>
<evidence type="ECO:0000256" key="8">
    <source>
        <dbReference type="PROSITE-ProRule" id="PRU00175"/>
    </source>
</evidence>
<dbReference type="SMART" id="SM00184">
    <property type="entry name" value="RING"/>
    <property type="match status" value="1"/>
</dbReference>
<proteinExistence type="predicted"/>
<feature type="domain" description="RING-type" evidence="10">
    <location>
        <begin position="294"/>
        <end position="335"/>
    </location>
</feature>
<dbReference type="AlphaFoldDB" id="A0A8S0TFI2"/>
<dbReference type="EC" id="2.3.2.27" evidence="2"/>
<accession>A0A8S0TFI2</accession>
<feature type="region of interest" description="Disordered" evidence="9">
    <location>
        <begin position="1"/>
        <end position="22"/>
    </location>
</feature>
<dbReference type="Gramene" id="OE9A062329T1">
    <property type="protein sequence ID" value="OE9A062329C1"/>
    <property type="gene ID" value="OE9A062329"/>
</dbReference>
<dbReference type="GO" id="GO:0016874">
    <property type="term" value="F:ligase activity"/>
    <property type="evidence" value="ECO:0007669"/>
    <property type="project" value="UniProtKB-KW"/>
</dbReference>
<keyword evidence="11" id="KW-0436">Ligase</keyword>
<protein>
    <recommendedName>
        <fullName evidence="2">RING-type E3 ubiquitin transferase</fullName>
        <ecNumber evidence="2">2.3.2.27</ecNumber>
    </recommendedName>
</protein>
<evidence type="ECO:0000313" key="12">
    <source>
        <dbReference type="Proteomes" id="UP000594638"/>
    </source>
</evidence>
<dbReference type="OrthoDB" id="8062037at2759"/>
<feature type="compositionally biased region" description="Basic and acidic residues" evidence="9">
    <location>
        <begin position="139"/>
        <end position="159"/>
    </location>
</feature>
<evidence type="ECO:0000259" key="10">
    <source>
        <dbReference type="PROSITE" id="PS50089"/>
    </source>
</evidence>
<dbReference type="Gene3D" id="3.30.40.10">
    <property type="entry name" value="Zinc/RING finger domain, C3HC4 (zinc finger)"/>
    <property type="match status" value="1"/>
</dbReference>
<dbReference type="EMBL" id="CACTIH010006055">
    <property type="protein sequence ID" value="CAA3003943.1"/>
    <property type="molecule type" value="Genomic_DNA"/>
</dbReference>
<evidence type="ECO:0000313" key="11">
    <source>
        <dbReference type="EMBL" id="CAA3003943.1"/>
    </source>
</evidence>
<dbReference type="GO" id="GO:0016567">
    <property type="term" value="P:protein ubiquitination"/>
    <property type="evidence" value="ECO:0007669"/>
    <property type="project" value="TreeGrafter"/>
</dbReference>
<feature type="compositionally biased region" description="Polar residues" evidence="9">
    <location>
        <begin position="1"/>
        <end position="16"/>
    </location>
</feature>
<dbReference type="InterPro" id="IPR001841">
    <property type="entry name" value="Znf_RING"/>
</dbReference>
<name>A0A8S0TFI2_OLEEU</name>
<evidence type="ECO:0000256" key="1">
    <source>
        <dbReference type="ARBA" id="ARBA00000900"/>
    </source>
</evidence>
<evidence type="ECO:0000256" key="2">
    <source>
        <dbReference type="ARBA" id="ARBA00012483"/>
    </source>
</evidence>
<dbReference type="PROSITE" id="PS50089">
    <property type="entry name" value="ZF_RING_2"/>
    <property type="match status" value="1"/>
</dbReference>
<sequence length="375" mass="42516">MAENLSTQSPTRNQDMNPAVNEVDPNSLQHWCHHCEKRVLIETLEDLPDVICKECNNGFVESNSAVAMNSNPVPSFRSPELFFDRFRQDIRRIVRDSHEEDAPPPPPSEHVDPTDDDYLRIEIGEWNAAEGEDDDDSEGEHSVEVRNEDGYVNRERDNENQDLSDSDQENEVIEDRGDGEEEDDRRRRRRDFLQLRLRDFAARAATRRNRVLDWAEILMGIEDHSVELRFHVPESDTFIGNPGDYVDAAGYEAVLLNLVENDNEGRRGAPPASKEAVEGLENMVIRKEEALLACAICKDSLNVGDMVKKLPCGHEYHGDCIIPWLVSRNSCPICRFELPTDDPEYEEERKKRVAEAGLMEASPSTSPGGGGNYNP</sequence>
<evidence type="ECO:0000256" key="3">
    <source>
        <dbReference type="ARBA" id="ARBA00022679"/>
    </source>
</evidence>
<feature type="region of interest" description="Disordered" evidence="9">
    <location>
        <begin position="128"/>
        <end position="187"/>
    </location>
</feature>
<keyword evidence="6" id="KW-0833">Ubl conjugation pathway</keyword>
<feature type="compositionally biased region" description="Acidic residues" evidence="9">
    <location>
        <begin position="160"/>
        <end position="183"/>
    </location>
</feature>
<keyword evidence="12" id="KW-1185">Reference proteome</keyword>
<dbReference type="Proteomes" id="UP000594638">
    <property type="component" value="Unassembled WGS sequence"/>
</dbReference>
<keyword evidence="7" id="KW-0862">Zinc</keyword>
<dbReference type="FunFam" id="3.30.40.10:FF:000022">
    <property type="entry name" value="E3 ubiquitin-protein ligase RING1-like"/>
    <property type="match status" value="1"/>
</dbReference>
<dbReference type="CDD" id="cd16454">
    <property type="entry name" value="RING-H2_PA-TM-RING"/>
    <property type="match status" value="1"/>
</dbReference>
<comment type="caution">
    <text evidence="11">The sequence shown here is derived from an EMBL/GenBank/DDBJ whole genome shotgun (WGS) entry which is preliminary data.</text>
</comment>
<evidence type="ECO:0000256" key="5">
    <source>
        <dbReference type="ARBA" id="ARBA00022771"/>
    </source>
</evidence>
<keyword evidence="3" id="KW-0808">Transferase</keyword>